<keyword evidence="1" id="KW-1133">Transmembrane helix</keyword>
<gene>
    <name evidence="2" type="ORF">HINF_LOCUS22509</name>
</gene>
<protein>
    <recommendedName>
        <fullName evidence="4">RGS domain-containing protein</fullName>
    </recommendedName>
</protein>
<feature type="transmembrane region" description="Helical" evidence="1">
    <location>
        <begin position="179"/>
        <end position="206"/>
    </location>
</feature>
<feature type="transmembrane region" description="Helical" evidence="1">
    <location>
        <begin position="96"/>
        <end position="116"/>
    </location>
</feature>
<proteinExistence type="predicted"/>
<name>A0ABP1IAE5_9EUKA</name>
<keyword evidence="3" id="KW-1185">Reference proteome</keyword>
<evidence type="ECO:0000313" key="2">
    <source>
        <dbReference type="EMBL" id="CAL6011131.1"/>
    </source>
</evidence>
<accession>A0ABP1IAE5</accession>
<feature type="transmembrane region" description="Helical" evidence="1">
    <location>
        <begin position="51"/>
        <end position="76"/>
    </location>
</feature>
<keyword evidence="1" id="KW-0472">Membrane</keyword>
<evidence type="ECO:0000313" key="3">
    <source>
        <dbReference type="Proteomes" id="UP001642409"/>
    </source>
</evidence>
<keyword evidence="1" id="KW-0812">Transmembrane</keyword>
<sequence length="327" mass="38072">MRDTFSTLGSWIDDDNPNAWFLFSIGLVLSFIIELPLVQYQYKRIVYVNKVLSVIVTTCIYLGLICFVIIACFPIVYTPITTKSNIMFADIHMAAALAGGGFFIFGYIMLFVIMIVDKCKKKNIRYRQQIFGITLTFSITVLVIFIIIALLVNLIWYIWYPILYKNDPSIGSSYGASIFTIFSFSLWENVGILFIYLFSLIFPLTLPKREDCIYPKQKESKRINPKMSDIQLFTEISQLWSALLLKYNIKSCRYICVFLEHIADYQQVDGLLEPDQISYLYTIQEVLNNNTVEQFMILLHKHKQSKSTNYFDRLSQRVYKAIVQSMK</sequence>
<reference evidence="2 3" key="1">
    <citation type="submission" date="2024-07" db="EMBL/GenBank/DDBJ databases">
        <authorList>
            <person name="Akdeniz Z."/>
        </authorList>
    </citation>
    <scope>NUCLEOTIDE SEQUENCE [LARGE SCALE GENOMIC DNA]</scope>
</reference>
<feature type="transmembrane region" description="Helical" evidence="1">
    <location>
        <begin position="20"/>
        <end position="39"/>
    </location>
</feature>
<evidence type="ECO:0000256" key="1">
    <source>
        <dbReference type="SAM" id="Phobius"/>
    </source>
</evidence>
<dbReference type="Proteomes" id="UP001642409">
    <property type="component" value="Unassembled WGS sequence"/>
</dbReference>
<comment type="caution">
    <text evidence="2">The sequence shown here is derived from an EMBL/GenBank/DDBJ whole genome shotgun (WGS) entry which is preliminary data.</text>
</comment>
<dbReference type="EMBL" id="CAXDID020000063">
    <property type="protein sequence ID" value="CAL6011131.1"/>
    <property type="molecule type" value="Genomic_DNA"/>
</dbReference>
<feature type="transmembrane region" description="Helical" evidence="1">
    <location>
        <begin position="137"/>
        <end position="159"/>
    </location>
</feature>
<evidence type="ECO:0008006" key="4">
    <source>
        <dbReference type="Google" id="ProtNLM"/>
    </source>
</evidence>
<organism evidence="2 3">
    <name type="scientific">Hexamita inflata</name>
    <dbReference type="NCBI Taxonomy" id="28002"/>
    <lineage>
        <taxon>Eukaryota</taxon>
        <taxon>Metamonada</taxon>
        <taxon>Diplomonadida</taxon>
        <taxon>Hexamitidae</taxon>
        <taxon>Hexamitinae</taxon>
        <taxon>Hexamita</taxon>
    </lineage>
</organism>